<dbReference type="AlphaFoldDB" id="A0A0B7GM49"/>
<dbReference type="PANTHER" id="PTHR40661">
    <property type="match status" value="1"/>
</dbReference>
<dbReference type="SUPFAM" id="SSF51306">
    <property type="entry name" value="LexA/Signal peptidase"/>
    <property type="match status" value="1"/>
</dbReference>
<evidence type="ECO:0000256" key="2">
    <source>
        <dbReference type="ARBA" id="ARBA00023125"/>
    </source>
</evidence>
<evidence type="ECO:0000256" key="3">
    <source>
        <dbReference type="ARBA" id="ARBA00023163"/>
    </source>
</evidence>
<dbReference type="GO" id="GO:0003677">
    <property type="term" value="F:DNA binding"/>
    <property type="evidence" value="ECO:0007669"/>
    <property type="project" value="UniProtKB-KW"/>
</dbReference>
<feature type="domain" description="HTH cro/C1-type" evidence="4">
    <location>
        <begin position="7"/>
        <end position="61"/>
    </location>
</feature>
<dbReference type="Gene3D" id="1.10.260.40">
    <property type="entry name" value="lambda repressor-like DNA-binding domains"/>
    <property type="match status" value="1"/>
</dbReference>
<dbReference type="PANTHER" id="PTHR40661:SF1">
    <property type="entry name" value="HTH CRO_C1-TYPE DOMAIN-CONTAINING PROTEIN"/>
    <property type="match status" value="1"/>
</dbReference>
<dbReference type="InterPro" id="IPR010982">
    <property type="entry name" value="Lambda_DNA-bd_dom_sf"/>
</dbReference>
<evidence type="ECO:0000313" key="5">
    <source>
        <dbReference type="EMBL" id="CEL89823.1"/>
    </source>
</evidence>
<name>A0A0B7GM49_STRSA</name>
<dbReference type="Proteomes" id="UP000183504">
    <property type="component" value="Unassembled WGS sequence"/>
</dbReference>
<dbReference type="RefSeq" id="WP_072073573.1">
    <property type="nucleotide sequence ID" value="NZ_CDMW01000001.1"/>
</dbReference>
<dbReference type="Pfam" id="PF00717">
    <property type="entry name" value="Peptidase_S24"/>
    <property type="match status" value="1"/>
</dbReference>
<sequence length="225" mass="25818">MFSHEKLKKRRLELNLTQSSIYQELGISRKTYSAWENGLAEPHAKNLRRLATCLKVQENYFVDETSALYTYPLLTPPHKKEVDQLASHLLERQRKVGSLTAYKVLSVELAAGLGHSYYDNETDYETVYFDQDIQHDFASWVSGDSMEPKYPNGSVALMKQTGFDYDGAVYALMWNGKTYIKKVYREAEGLRLESINPDYEDLFAPYEDQPSIVGIVVGHFLPIEV</sequence>
<keyword evidence="3" id="KW-0804">Transcription</keyword>
<dbReference type="SUPFAM" id="SSF47413">
    <property type="entry name" value="lambda repressor-like DNA-binding domains"/>
    <property type="match status" value="1"/>
</dbReference>
<dbReference type="PROSITE" id="PS50943">
    <property type="entry name" value="HTH_CROC1"/>
    <property type="match status" value="1"/>
</dbReference>
<proteinExistence type="predicted"/>
<dbReference type="Gene3D" id="2.10.109.10">
    <property type="entry name" value="Umud Fragment, subunit A"/>
    <property type="match status" value="1"/>
</dbReference>
<dbReference type="InterPro" id="IPR015927">
    <property type="entry name" value="Peptidase_S24_S26A/B/C"/>
</dbReference>
<evidence type="ECO:0000259" key="4">
    <source>
        <dbReference type="PROSITE" id="PS50943"/>
    </source>
</evidence>
<dbReference type="InterPro" id="IPR039418">
    <property type="entry name" value="LexA-like"/>
</dbReference>
<dbReference type="CDD" id="cd06529">
    <property type="entry name" value="S24_LexA-like"/>
    <property type="match status" value="1"/>
</dbReference>
<evidence type="ECO:0000256" key="1">
    <source>
        <dbReference type="ARBA" id="ARBA00023015"/>
    </source>
</evidence>
<dbReference type="InterPro" id="IPR001387">
    <property type="entry name" value="Cro/C1-type_HTH"/>
</dbReference>
<dbReference type="InterPro" id="IPR036286">
    <property type="entry name" value="LexA/Signal_pep-like_sf"/>
</dbReference>
<gene>
    <name evidence="5" type="ORF">SSV_0514</name>
</gene>
<dbReference type="EMBL" id="CDMW01000001">
    <property type="protein sequence ID" value="CEL89823.1"/>
    <property type="molecule type" value="Genomic_DNA"/>
</dbReference>
<dbReference type="CDD" id="cd00093">
    <property type="entry name" value="HTH_XRE"/>
    <property type="match status" value="1"/>
</dbReference>
<protein>
    <submittedName>
        <fullName evidence="5">HTH-type transcriptional regulator</fullName>
    </submittedName>
</protein>
<evidence type="ECO:0000313" key="6">
    <source>
        <dbReference type="Proteomes" id="UP000183504"/>
    </source>
</evidence>
<organism evidence="5 6">
    <name type="scientific">Streptococcus sanguinis</name>
    <dbReference type="NCBI Taxonomy" id="1305"/>
    <lineage>
        <taxon>Bacteria</taxon>
        <taxon>Bacillati</taxon>
        <taxon>Bacillota</taxon>
        <taxon>Bacilli</taxon>
        <taxon>Lactobacillales</taxon>
        <taxon>Streptococcaceae</taxon>
        <taxon>Streptococcus</taxon>
    </lineage>
</organism>
<dbReference type="SMART" id="SM00530">
    <property type="entry name" value="HTH_XRE"/>
    <property type="match status" value="1"/>
</dbReference>
<accession>A0A0B7GM49</accession>
<keyword evidence="1" id="KW-0805">Transcription regulation</keyword>
<keyword evidence="2" id="KW-0238">DNA-binding</keyword>
<reference evidence="5 6" key="1">
    <citation type="submission" date="2015-01" db="EMBL/GenBank/DDBJ databases">
        <authorList>
            <person name="Pelicic Vladimir"/>
        </authorList>
    </citation>
    <scope>NUCLEOTIDE SEQUENCE [LARGE SCALE GENOMIC DNA]</scope>
    <source>
        <strain evidence="5 6">2908</strain>
    </source>
</reference>
<dbReference type="Pfam" id="PF01381">
    <property type="entry name" value="HTH_3"/>
    <property type="match status" value="1"/>
</dbReference>